<organism evidence="1 2">
    <name type="scientific">Streptomyces cellostaticus</name>
    <dbReference type="NCBI Taxonomy" id="67285"/>
    <lineage>
        <taxon>Bacteria</taxon>
        <taxon>Bacillati</taxon>
        <taxon>Actinomycetota</taxon>
        <taxon>Actinomycetes</taxon>
        <taxon>Kitasatosporales</taxon>
        <taxon>Streptomycetaceae</taxon>
        <taxon>Streptomyces</taxon>
    </lineage>
</organism>
<proteinExistence type="predicted"/>
<dbReference type="Proteomes" id="UP000054241">
    <property type="component" value="Unassembled WGS sequence"/>
</dbReference>
<keyword evidence="2" id="KW-1185">Reference proteome</keyword>
<protein>
    <recommendedName>
        <fullName evidence="3">Transposase</fullName>
    </recommendedName>
</protein>
<reference evidence="1 2" key="1">
    <citation type="submission" date="2015-10" db="EMBL/GenBank/DDBJ databases">
        <title>Draft genome sequence of Streptomyces cellostaticus DSM 40189, type strain for the species Streptomyces cellostaticus.</title>
        <authorList>
            <person name="Ruckert C."/>
            <person name="Winkler A."/>
            <person name="Kalinowski J."/>
            <person name="Kampfer P."/>
            <person name="Glaeser S."/>
        </authorList>
    </citation>
    <scope>NUCLEOTIDE SEQUENCE [LARGE SCALE GENOMIC DNA]</scope>
    <source>
        <strain evidence="1 2">DSM 40189</strain>
    </source>
</reference>
<dbReference type="EMBL" id="LMWL01000029">
    <property type="protein sequence ID" value="KUM95666.1"/>
    <property type="molecule type" value="Genomic_DNA"/>
</dbReference>
<sequence length="120" mass="13646">MQIQRTDTKGEFTFSLWAGEMCARSSLSTARPSARICAIRILDPRRETLPPRRQHLEGAPSLHVRGPGRLRVQGLLRGEEGEGMRRKQVLMCLARRRVDVLFAMLRGGTFFEPHHTPRAV</sequence>
<comment type="caution">
    <text evidence="1">The sequence shown here is derived from an EMBL/GenBank/DDBJ whole genome shotgun (WGS) entry which is preliminary data.</text>
</comment>
<gene>
    <name evidence="1" type="ORF">AQI88_16520</name>
</gene>
<evidence type="ECO:0000313" key="1">
    <source>
        <dbReference type="EMBL" id="KUM95666.1"/>
    </source>
</evidence>
<name>A0A101NLV4_9ACTN</name>
<dbReference type="AlphaFoldDB" id="A0A101NLV4"/>
<accession>A0A101NLV4</accession>
<evidence type="ECO:0000313" key="2">
    <source>
        <dbReference type="Proteomes" id="UP000054241"/>
    </source>
</evidence>
<evidence type="ECO:0008006" key="3">
    <source>
        <dbReference type="Google" id="ProtNLM"/>
    </source>
</evidence>